<reference evidence="7 8" key="1">
    <citation type="submission" date="2024-10" db="EMBL/GenBank/DDBJ databases">
        <title>The Natural Products Discovery Center: Release of the First 8490 Sequenced Strains for Exploring Actinobacteria Biosynthetic Diversity.</title>
        <authorList>
            <person name="Kalkreuter E."/>
            <person name="Kautsar S.A."/>
            <person name="Yang D."/>
            <person name="Bader C.D."/>
            <person name="Teijaro C.N."/>
            <person name="Fluegel L."/>
            <person name="Davis C.M."/>
            <person name="Simpson J.R."/>
            <person name="Lauterbach L."/>
            <person name="Steele A.D."/>
            <person name="Gui C."/>
            <person name="Meng S."/>
            <person name="Li G."/>
            <person name="Viehrig K."/>
            <person name="Ye F."/>
            <person name="Su P."/>
            <person name="Kiefer A.F."/>
            <person name="Nichols A."/>
            <person name="Cepeda A.J."/>
            <person name="Yan W."/>
            <person name="Fan B."/>
            <person name="Jiang Y."/>
            <person name="Adhikari A."/>
            <person name="Zheng C.-J."/>
            <person name="Schuster L."/>
            <person name="Cowan T.M."/>
            <person name="Smanski M.J."/>
            <person name="Chevrette M.G."/>
            <person name="De Carvalho L.P.S."/>
            <person name="Shen B."/>
        </authorList>
    </citation>
    <scope>NUCLEOTIDE SEQUENCE [LARGE SCALE GENOMIC DNA]</scope>
    <source>
        <strain evidence="7 8">NPDC002593</strain>
    </source>
</reference>
<dbReference type="Proteomes" id="UP001601992">
    <property type="component" value="Unassembled WGS sequence"/>
</dbReference>
<evidence type="ECO:0000313" key="8">
    <source>
        <dbReference type="Proteomes" id="UP001601992"/>
    </source>
</evidence>
<dbReference type="PANTHER" id="PTHR38674">
    <property type="entry name" value="ALKANE 1-MONOOXYGENASE 1"/>
    <property type="match status" value="1"/>
</dbReference>
<protein>
    <submittedName>
        <fullName evidence="7">Uncharacterized protein</fullName>
    </submittedName>
</protein>
<comment type="caution">
    <text evidence="7">The sequence shown here is derived from an EMBL/GenBank/DDBJ whole genome shotgun (WGS) entry which is preliminary data.</text>
</comment>
<evidence type="ECO:0000256" key="4">
    <source>
        <dbReference type="ARBA" id="ARBA00023002"/>
    </source>
</evidence>
<evidence type="ECO:0000256" key="3">
    <source>
        <dbReference type="ARBA" id="ARBA00022989"/>
    </source>
</evidence>
<evidence type="ECO:0000256" key="2">
    <source>
        <dbReference type="ARBA" id="ARBA00022692"/>
    </source>
</evidence>
<evidence type="ECO:0000313" key="7">
    <source>
        <dbReference type="EMBL" id="MFF3575274.1"/>
    </source>
</evidence>
<comment type="subcellular location">
    <subcellularLocation>
        <location evidence="1">Endomembrane system</location>
        <topology evidence="1">Multi-pass membrane protein</topology>
    </subcellularLocation>
</comment>
<sequence>MKRTVAKIALAQSCYGHFYIEHNRGHHAHVATPEDPASTMAAQAPIVSRVQRMCEEVRVEHRFDESLVRASTVGSRRDLELAFVLDADTSRRAVGFFDDIRAEIQQRLTALGYHHSTSVMFTAQRGWMHWSR</sequence>
<dbReference type="InterPro" id="IPR033885">
    <property type="entry name" value="AlkB/XylM"/>
</dbReference>
<gene>
    <name evidence="7" type="ORF">ACFYXQ_46875</name>
</gene>
<keyword evidence="6" id="KW-0472">Membrane</keyword>
<evidence type="ECO:0000256" key="6">
    <source>
        <dbReference type="ARBA" id="ARBA00023136"/>
    </source>
</evidence>
<keyword evidence="8" id="KW-1185">Reference proteome</keyword>
<keyword evidence="5" id="KW-0408">Iron</keyword>
<evidence type="ECO:0000256" key="1">
    <source>
        <dbReference type="ARBA" id="ARBA00004127"/>
    </source>
</evidence>
<keyword evidence="2" id="KW-0812">Transmembrane</keyword>
<dbReference type="RefSeq" id="WP_387407174.1">
    <property type="nucleotide sequence ID" value="NZ_JBIAQY010000051.1"/>
</dbReference>
<name>A0ABW6SGC3_9NOCA</name>
<evidence type="ECO:0000256" key="5">
    <source>
        <dbReference type="ARBA" id="ARBA00023004"/>
    </source>
</evidence>
<dbReference type="EMBL" id="JBIAQY010000051">
    <property type="protein sequence ID" value="MFF3575274.1"/>
    <property type="molecule type" value="Genomic_DNA"/>
</dbReference>
<keyword evidence="3" id="KW-1133">Transmembrane helix</keyword>
<proteinExistence type="predicted"/>
<keyword evidence="4" id="KW-0560">Oxidoreductase</keyword>
<dbReference type="PANTHER" id="PTHR38674:SF1">
    <property type="entry name" value="ALKANE 1-MONOOXYGENASE 1"/>
    <property type="match status" value="1"/>
</dbReference>
<accession>A0ABW6SGC3</accession>
<organism evidence="7 8">
    <name type="scientific">Nocardia jiangxiensis</name>
    <dbReference type="NCBI Taxonomy" id="282685"/>
    <lineage>
        <taxon>Bacteria</taxon>
        <taxon>Bacillati</taxon>
        <taxon>Actinomycetota</taxon>
        <taxon>Actinomycetes</taxon>
        <taxon>Mycobacteriales</taxon>
        <taxon>Nocardiaceae</taxon>
        <taxon>Nocardia</taxon>
    </lineage>
</organism>